<name>A0A7L4ZDK6_9FLAO</name>
<evidence type="ECO:0000313" key="1">
    <source>
        <dbReference type="EMBL" id="QHI34765.1"/>
    </source>
</evidence>
<dbReference type="PROSITE" id="PS51257">
    <property type="entry name" value="PROKAR_LIPOPROTEIN"/>
    <property type="match status" value="1"/>
</dbReference>
<evidence type="ECO:0000313" key="2">
    <source>
        <dbReference type="Proteomes" id="UP000464657"/>
    </source>
</evidence>
<keyword evidence="2" id="KW-1185">Reference proteome</keyword>
<dbReference type="AlphaFoldDB" id="A0A7L4ZDK6"/>
<dbReference type="Proteomes" id="UP000464657">
    <property type="component" value="Chromosome"/>
</dbReference>
<dbReference type="RefSeq" id="WP_160127553.1">
    <property type="nucleotide sequence ID" value="NZ_CP019288.1"/>
</dbReference>
<reference evidence="1 2" key="1">
    <citation type="journal article" date="2013" name="Int. J. Syst. Evol. Microbiol.">
        <title>Kordia antarctica sp. nov., isolated from Antarctic seawater.</title>
        <authorList>
            <person name="Baek K."/>
            <person name="Choi A."/>
            <person name="Kang I."/>
            <person name="Lee K."/>
            <person name="Cho J.C."/>
        </authorList>
    </citation>
    <scope>NUCLEOTIDE SEQUENCE [LARGE SCALE GENOMIC DNA]</scope>
    <source>
        <strain evidence="1 2">IMCC3317</strain>
    </source>
</reference>
<dbReference type="EMBL" id="CP019288">
    <property type="protein sequence ID" value="QHI34765.1"/>
    <property type="molecule type" value="Genomic_DNA"/>
</dbReference>
<protein>
    <submittedName>
        <fullName evidence="1">Uncharacterized protein</fullName>
    </submittedName>
</protein>
<dbReference type="OrthoDB" id="1443449at2"/>
<proteinExistence type="predicted"/>
<organism evidence="1 2">
    <name type="scientific">Kordia antarctica</name>
    <dbReference type="NCBI Taxonomy" id="1218801"/>
    <lineage>
        <taxon>Bacteria</taxon>
        <taxon>Pseudomonadati</taxon>
        <taxon>Bacteroidota</taxon>
        <taxon>Flavobacteriia</taxon>
        <taxon>Flavobacteriales</taxon>
        <taxon>Flavobacteriaceae</taxon>
        <taxon>Kordia</taxon>
    </lineage>
</organism>
<accession>A0A7L4ZDK6</accession>
<sequence length="170" mass="19623">MKKTYYIFILVITSTLFIACQNAKGVEKVEDMGKYAFDILKKFDKTSNEDYLKTIFTIEEIKEFGKNNAEKIGEKATKQIASLTAEDYNGRMEGDLTKIKKEAEKYGIVWNAIEYSDYTYETKEEDNMNGTQGKIVFKHNDTTYTVNVSALLIDDIYTIIRLNRLRKSAD</sequence>
<gene>
    <name evidence="1" type="ORF">IMCC3317_01090</name>
</gene>
<dbReference type="KEGG" id="kan:IMCC3317_01090"/>